<name>A0ABX0Y0A5_9ACTN</name>
<evidence type="ECO:0000313" key="2">
    <source>
        <dbReference type="EMBL" id="NJC70865.1"/>
    </source>
</evidence>
<keyword evidence="3" id="KW-1185">Reference proteome</keyword>
<dbReference type="InterPro" id="IPR004919">
    <property type="entry name" value="GmrSD_N"/>
</dbReference>
<comment type="caution">
    <text evidence="2">The sequence shown here is derived from an EMBL/GenBank/DDBJ whole genome shotgun (WGS) entry which is preliminary data.</text>
</comment>
<sequence>MNVSALASSGALDLSPRFQRRNRWERDRQSRLIESFILNVPVPPVYLAEERRGKFSVIDGKQRLTAIAKFLNNEIRLTSLVFLPDLDGLSFEELSPALQSTLNMRPLRAVTVMRQTPEWMKYEVFIRLNTGGQPLNAQEVRNVAFAGPLNDMIIELANDKFLRQQLKIRSSASPAYAAMLDVEYVLRFLALSSNWQSFSGSLRSTLDDFMLKNYEALPRDVERYGERFTRAISACRDIWGSLAFKRYDSGYWRDQMIGGVYDAQMVACALVSDDTLEIVKRRKKRATDAMVDLFGDPDFDAAVRIGTNTPSRVRLRIEFVRDLLTVVAAE</sequence>
<dbReference type="PANTHER" id="PTHR39639">
    <property type="entry name" value="CHROMOSOME 16, WHOLE GENOME SHOTGUN SEQUENCE"/>
    <property type="match status" value="1"/>
</dbReference>
<feature type="domain" description="GmrSD restriction endonucleases N-terminal" evidence="1">
    <location>
        <begin position="14"/>
        <end position="143"/>
    </location>
</feature>
<accession>A0ABX0Y0A5</accession>
<protein>
    <submittedName>
        <fullName evidence="2">DUF262 domain-containing protein</fullName>
    </submittedName>
</protein>
<dbReference type="Proteomes" id="UP000722989">
    <property type="component" value="Unassembled WGS sequence"/>
</dbReference>
<proteinExistence type="predicted"/>
<gene>
    <name evidence="2" type="ORF">HC031_14225</name>
</gene>
<evidence type="ECO:0000259" key="1">
    <source>
        <dbReference type="Pfam" id="PF03235"/>
    </source>
</evidence>
<evidence type="ECO:0000313" key="3">
    <source>
        <dbReference type="Proteomes" id="UP000722989"/>
    </source>
</evidence>
<reference evidence="2 3" key="1">
    <citation type="submission" date="2020-03" db="EMBL/GenBank/DDBJ databases">
        <title>WGS of the type strain of Planosporangium spp.</title>
        <authorList>
            <person name="Thawai C."/>
        </authorList>
    </citation>
    <scope>NUCLEOTIDE SEQUENCE [LARGE SCALE GENOMIC DNA]</scope>
    <source>
        <strain evidence="2 3">TBRC 5610</strain>
    </source>
</reference>
<dbReference type="EMBL" id="JAATVY010000008">
    <property type="protein sequence ID" value="NJC70865.1"/>
    <property type="molecule type" value="Genomic_DNA"/>
</dbReference>
<organism evidence="2 3">
    <name type="scientific">Planosporangium thailandense</name>
    <dbReference type="NCBI Taxonomy" id="765197"/>
    <lineage>
        <taxon>Bacteria</taxon>
        <taxon>Bacillati</taxon>
        <taxon>Actinomycetota</taxon>
        <taxon>Actinomycetes</taxon>
        <taxon>Micromonosporales</taxon>
        <taxon>Micromonosporaceae</taxon>
        <taxon>Planosporangium</taxon>
    </lineage>
</organism>
<dbReference type="Pfam" id="PF03235">
    <property type="entry name" value="GmrSD_N"/>
    <property type="match status" value="1"/>
</dbReference>
<dbReference type="PANTHER" id="PTHR39639:SF1">
    <property type="entry name" value="DUF262 DOMAIN-CONTAINING PROTEIN"/>
    <property type="match status" value="1"/>
</dbReference>